<comment type="similarity">
    <text evidence="2">Belongs to the glycosyl hydrolase 88 family.</text>
</comment>
<dbReference type="GO" id="GO:0000272">
    <property type="term" value="P:polysaccharide catabolic process"/>
    <property type="evidence" value="ECO:0007669"/>
    <property type="project" value="TreeGrafter"/>
</dbReference>
<gene>
    <name evidence="4" type="ORF">BB8028_0005g01190</name>
</gene>
<dbReference type="GO" id="GO:0052757">
    <property type="term" value="F:chondroitin hydrolase activity"/>
    <property type="evidence" value="ECO:0007669"/>
    <property type="project" value="TreeGrafter"/>
</dbReference>
<evidence type="ECO:0000313" key="4">
    <source>
        <dbReference type="EMBL" id="PQK14588.1"/>
    </source>
</evidence>
<reference evidence="4 5" key="1">
    <citation type="submission" date="2016-07" db="EMBL/GenBank/DDBJ databases">
        <title>Comparative genomics of the entomopathogenic fungus Beauveria bassiana.</title>
        <authorList>
            <person name="Valero Jimenez C.A."/>
            <person name="Zwaan B.J."/>
            <person name="Van Kan J.A."/>
            <person name="Takken W."/>
            <person name="Debets A.J."/>
            <person name="Schoustra S.E."/>
            <person name="Koenraadt C.J."/>
        </authorList>
    </citation>
    <scope>NUCLEOTIDE SEQUENCE [LARGE SCALE GENOMIC DNA]</scope>
    <source>
        <strain evidence="4 5">ARSEF 8028</strain>
    </source>
</reference>
<dbReference type="InterPro" id="IPR008928">
    <property type="entry name" value="6-hairpin_glycosidase_sf"/>
</dbReference>
<dbReference type="AlphaFoldDB" id="A0A2S7YEK1"/>
<feature type="compositionally biased region" description="Polar residues" evidence="3">
    <location>
        <begin position="31"/>
        <end position="47"/>
    </location>
</feature>
<dbReference type="InterPro" id="IPR012341">
    <property type="entry name" value="6hp_glycosidase-like_sf"/>
</dbReference>
<keyword evidence="1" id="KW-0378">Hydrolase</keyword>
<name>A0A2S7YEK1_BEABA</name>
<dbReference type="PANTHER" id="PTHR36845:SF1">
    <property type="entry name" value="HYDROLASE, PUTATIVE (AFU_ORTHOLOGUE AFUA_7G05090)-RELATED"/>
    <property type="match status" value="1"/>
</dbReference>
<evidence type="ECO:0000313" key="5">
    <source>
        <dbReference type="Proteomes" id="UP000237441"/>
    </source>
</evidence>
<evidence type="ECO:0008006" key="6">
    <source>
        <dbReference type="Google" id="ProtNLM"/>
    </source>
</evidence>
<evidence type="ECO:0000256" key="1">
    <source>
        <dbReference type="ARBA" id="ARBA00022801"/>
    </source>
</evidence>
<comment type="caution">
    <text evidence="4">The sequence shown here is derived from an EMBL/GenBank/DDBJ whole genome shotgun (WGS) entry which is preliminary data.</text>
</comment>
<feature type="compositionally biased region" description="Basic and acidic residues" evidence="3">
    <location>
        <begin position="21"/>
        <end position="30"/>
    </location>
</feature>
<dbReference type="EMBL" id="JRHA01000005">
    <property type="protein sequence ID" value="PQK14588.1"/>
    <property type="molecule type" value="Genomic_DNA"/>
</dbReference>
<evidence type="ECO:0000256" key="2">
    <source>
        <dbReference type="ARBA" id="ARBA00038358"/>
    </source>
</evidence>
<accession>A0A2S7YEK1</accession>
<organism evidence="4 5">
    <name type="scientific">Beauveria bassiana</name>
    <name type="common">White muscardine disease fungus</name>
    <name type="synonym">Tritirachium shiotae</name>
    <dbReference type="NCBI Taxonomy" id="176275"/>
    <lineage>
        <taxon>Eukaryota</taxon>
        <taxon>Fungi</taxon>
        <taxon>Dikarya</taxon>
        <taxon>Ascomycota</taxon>
        <taxon>Pezizomycotina</taxon>
        <taxon>Sordariomycetes</taxon>
        <taxon>Hypocreomycetidae</taxon>
        <taxon>Hypocreales</taxon>
        <taxon>Cordycipitaceae</taxon>
        <taxon>Beauveria</taxon>
    </lineage>
</organism>
<sequence length="538" mass="59028">MSPSTVATTVSSNNLKSAGESWDKVEDMKQNTRVQAESQSASKVTSASQTLGADHLSKLFCDNVMIKIWKTAIDHLAREDPPQSFPETCPQTGPQAGHYLYRDAEFWTCGFFPGSLYCLLERSVRYPHAFLTAADKSDDDDDGAAAAAAAADLRKRLRSELLAVCRRWAAPLHGMSSRRDTHDIGFMVEPALRRDFELTGDARSLDAIVHAAESLASRYSETTQAIRSWDRFVNNSNSYVDKDSEFLVIIDSMCNLDLLYYAGHHASSQHLIDIATTHAHTIRKTHLRPEPSVPGSKYPLYSTCHVANLCPQTGAIRERLTAQGYAAASTWSRGQAWAILGFAQTHAWTRDADFLRTACGLADYFLLRLQAAPAACTEQEIRPGVRAGRLVPLWDFDAPVDEARPLRDASAAVIAANGMLLIAQAAAAEGDAALFEKYHGAALAIVSDTIALCYAGDRVELELVGQQQEEEGGGAETVSVVARRAPPDSEAESFECILRCSTANNNESWTDRYADHGLVYADYYLLEFGNRLLQFGYA</sequence>
<dbReference type="InterPro" id="IPR052369">
    <property type="entry name" value="UG_Glycosaminoglycan_Hydrolase"/>
</dbReference>
<dbReference type="PANTHER" id="PTHR36845">
    <property type="entry name" value="HYDROLASE, PUTATIVE (AFU_ORTHOLOGUE AFUA_7G05090)-RELATED"/>
    <property type="match status" value="1"/>
</dbReference>
<dbReference type="Gene3D" id="1.50.10.10">
    <property type="match status" value="1"/>
</dbReference>
<dbReference type="Proteomes" id="UP000237441">
    <property type="component" value="Unassembled WGS sequence"/>
</dbReference>
<feature type="compositionally biased region" description="Polar residues" evidence="3">
    <location>
        <begin position="1"/>
        <end position="16"/>
    </location>
</feature>
<protein>
    <recommendedName>
        <fullName evidence="6">Unsaturated glucuronyl hydrolase</fullName>
    </recommendedName>
</protein>
<proteinExistence type="inferred from homology"/>
<dbReference type="OrthoDB" id="2317065at2759"/>
<dbReference type="SUPFAM" id="SSF48208">
    <property type="entry name" value="Six-hairpin glycosidases"/>
    <property type="match status" value="1"/>
</dbReference>
<feature type="region of interest" description="Disordered" evidence="3">
    <location>
        <begin position="1"/>
        <end position="47"/>
    </location>
</feature>
<evidence type="ECO:0000256" key="3">
    <source>
        <dbReference type="SAM" id="MobiDB-lite"/>
    </source>
</evidence>